<keyword evidence="3" id="KW-0963">Cytoplasm</keyword>
<dbReference type="GO" id="GO:0031410">
    <property type="term" value="C:cytoplasmic vesicle"/>
    <property type="evidence" value="ECO:0007669"/>
    <property type="project" value="UniProtKB-KW"/>
</dbReference>
<dbReference type="GO" id="GO:0016236">
    <property type="term" value="P:macroautophagy"/>
    <property type="evidence" value="ECO:0007669"/>
    <property type="project" value="UniProtKB-ARBA"/>
</dbReference>
<dbReference type="EMBL" id="KQ428735">
    <property type="protein sequence ID" value="KOF65899.1"/>
    <property type="molecule type" value="Genomic_DNA"/>
</dbReference>
<reference evidence="11" key="1">
    <citation type="submission" date="2015-07" db="EMBL/GenBank/DDBJ databases">
        <title>MeaNS - Measles Nucleotide Surveillance Program.</title>
        <authorList>
            <person name="Tran T."/>
            <person name="Druce J."/>
        </authorList>
    </citation>
    <scope>NUCLEOTIDE SEQUENCE</scope>
    <source>
        <strain evidence="11">UCB-OBI-ISO-001</strain>
        <tissue evidence="11">Gonad</tissue>
    </source>
</reference>
<sequence length="124" mass="14731">MSDSTKPFRERRPFAQRVKDIEAIRQEHPDKIPIIIERYQHEKNLPLLDKIKFLVPDNVNMSELVKIIRFRLQLHPGQAFYLLVNDRSMISNTTPISEVYEREKDDDGFLYVLYASQETFGQHI</sequence>
<dbReference type="Pfam" id="PF02991">
    <property type="entry name" value="ATG8"/>
    <property type="match status" value="1"/>
</dbReference>
<comment type="subcellular location">
    <subcellularLocation>
        <location evidence="1">Cytoplasmic vesicle</location>
        <location evidence="1">Autophagosome</location>
    </subcellularLocation>
    <subcellularLocation>
        <location evidence="8">Endomembrane system</location>
        <topology evidence="8">Lipid-anchor</topology>
    </subcellularLocation>
</comment>
<dbReference type="OrthoDB" id="6738456at2759"/>
<evidence type="ECO:0000256" key="7">
    <source>
        <dbReference type="ARBA" id="ARBA00023329"/>
    </source>
</evidence>
<keyword evidence="6 9" id="KW-0449">Lipoprotein</keyword>
<evidence type="ECO:0000256" key="8">
    <source>
        <dbReference type="ARBA" id="ARBA00037868"/>
    </source>
</evidence>
<evidence type="ECO:0000256" key="2">
    <source>
        <dbReference type="ARBA" id="ARBA00007293"/>
    </source>
</evidence>
<dbReference type="PANTHER" id="PTHR10969">
    <property type="entry name" value="MICROTUBULE-ASSOCIATED PROTEINS 1A/1B LIGHT CHAIN 3-RELATED"/>
    <property type="match status" value="1"/>
</dbReference>
<dbReference type="AlphaFoldDB" id="A0A0L8FMH9"/>
<organism evidence="11">
    <name type="scientific">Octopus bimaculoides</name>
    <name type="common">California two-spotted octopus</name>
    <dbReference type="NCBI Taxonomy" id="37653"/>
    <lineage>
        <taxon>Eukaryota</taxon>
        <taxon>Metazoa</taxon>
        <taxon>Spiralia</taxon>
        <taxon>Lophotrochozoa</taxon>
        <taxon>Mollusca</taxon>
        <taxon>Cephalopoda</taxon>
        <taxon>Coleoidea</taxon>
        <taxon>Octopodiformes</taxon>
        <taxon>Octopoda</taxon>
        <taxon>Incirrata</taxon>
        <taxon>Octopodidae</taxon>
        <taxon>Octopus</taxon>
    </lineage>
</organism>
<evidence type="ECO:0008006" key="12">
    <source>
        <dbReference type="Google" id="ProtNLM"/>
    </source>
</evidence>
<name>A0A0L8FMH9_OCTBM</name>
<proteinExistence type="inferred from homology"/>
<protein>
    <recommendedName>
        <fullName evidence="12">Microtubule-associated proteins 1A/1B light chain 3A</fullName>
    </recommendedName>
</protein>
<gene>
    <name evidence="11" type="ORF">OCBIM_22014052mg</name>
</gene>
<evidence type="ECO:0000256" key="4">
    <source>
        <dbReference type="ARBA" id="ARBA00023006"/>
    </source>
</evidence>
<dbReference type="FunFam" id="3.10.20.90:FF:000149">
    <property type="entry name" value="microtubule-associated proteins 1A/1B light chain 3C"/>
    <property type="match status" value="1"/>
</dbReference>
<evidence type="ECO:0000256" key="10">
    <source>
        <dbReference type="RuleBase" id="RU004384"/>
    </source>
</evidence>
<dbReference type="GO" id="GO:0005776">
    <property type="term" value="C:autophagosome"/>
    <property type="evidence" value="ECO:0007669"/>
    <property type="project" value="UniProtKB-SubCell"/>
</dbReference>
<comment type="similarity">
    <text evidence="2 10">Belongs to the ATG8 family.</text>
</comment>
<dbReference type="InterPro" id="IPR004241">
    <property type="entry name" value="Atg8-like"/>
</dbReference>
<dbReference type="CDD" id="cd16129">
    <property type="entry name" value="Ubl_ATG8_MAP1LC3"/>
    <property type="match status" value="1"/>
</dbReference>
<evidence type="ECO:0000256" key="1">
    <source>
        <dbReference type="ARBA" id="ARBA00004419"/>
    </source>
</evidence>
<evidence type="ECO:0000256" key="5">
    <source>
        <dbReference type="ARBA" id="ARBA00023136"/>
    </source>
</evidence>
<evidence type="ECO:0000256" key="3">
    <source>
        <dbReference type="ARBA" id="ARBA00022490"/>
    </source>
</evidence>
<keyword evidence="7" id="KW-0968">Cytoplasmic vesicle</keyword>
<evidence type="ECO:0000256" key="6">
    <source>
        <dbReference type="ARBA" id="ARBA00023288"/>
    </source>
</evidence>
<dbReference type="GO" id="GO:0006950">
    <property type="term" value="P:response to stress"/>
    <property type="evidence" value="ECO:0007669"/>
    <property type="project" value="UniProtKB-ARBA"/>
</dbReference>
<dbReference type="KEGG" id="obi:106882390"/>
<dbReference type="SMR" id="A0A0L8FMH9"/>
<evidence type="ECO:0000256" key="9">
    <source>
        <dbReference type="PIRSR" id="PIRSR604241-50"/>
    </source>
</evidence>
<feature type="lipid moiety-binding region" description="Phosphatidylserine amidated glycine; alternate" evidence="9">
    <location>
        <position position="121"/>
    </location>
</feature>
<dbReference type="STRING" id="37653.A0A0L8FMH9"/>
<dbReference type="InterPro" id="IPR029071">
    <property type="entry name" value="Ubiquitin-like_domsf"/>
</dbReference>
<accession>A0A0L8FMH9</accession>
<dbReference type="SUPFAM" id="SSF54236">
    <property type="entry name" value="Ubiquitin-like"/>
    <property type="match status" value="1"/>
</dbReference>
<dbReference type="GO" id="GO:0012505">
    <property type="term" value="C:endomembrane system"/>
    <property type="evidence" value="ECO:0007669"/>
    <property type="project" value="UniProtKB-SubCell"/>
</dbReference>
<evidence type="ECO:0000313" key="11">
    <source>
        <dbReference type="EMBL" id="KOF65899.1"/>
    </source>
</evidence>
<dbReference type="Gene3D" id="3.10.20.90">
    <property type="entry name" value="Phosphatidylinositol 3-kinase Catalytic Subunit, Chain A, domain 1"/>
    <property type="match status" value="1"/>
</dbReference>
<keyword evidence="5" id="KW-0472">Membrane</keyword>
<dbReference type="OMA" id="MNMYQLY"/>
<keyword evidence="4 10" id="KW-0072">Autophagy</keyword>